<protein>
    <submittedName>
        <fullName evidence="1">Uncharacterized protein</fullName>
    </submittedName>
</protein>
<sequence length="74" mass="8624">MKVVYINKQSRSIQTFEETEGRILHCLVETTLAGTIVSVWHRQRLSDSYVHNRFYIPGNQDTLTLGARTYFLYG</sequence>
<keyword evidence="2" id="KW-1185">Reference proteome</keyword>
<gene>
    <name evidence="1" type="ORF">SAMN05421781_0329</name>
</gene>
<evidence type="ECO:0000313" key="2">
    <source>
        <dbReference type="Proteomes" id="UP000199488"/>
    </source>
</evidence>
<dbReference type="EMBL" id="FNNC01000001">
    <property type="protein sequence ID" value="SDW06781.1"/>
    <property type="molecule type" value="Genomic_DNA"/>
</dbReference>
<reference evidence="1 2" key="1">
    <citation type="submission" date="2016-10" db="EMBL/GenBank/DDBJ databases">
        <authorList>
            <person name="de Groot N.N."/>
        </authorList>
    </citation>
    <scope>NUCLEOTIDE SEQUENCE [LARGE SCALE GENOMIC DNA]</scope>
    <source>
        <strain evidence="1 2">DSM 23126</strain>
    </source>
</reference>
<dbReference type="RefSeq" id="WP_091610434.1">
    <property type="nucleotide sequence ID" value="NZ_FNNC01000001.1"/>
</dbReference>
<proteinExistence type="predicted"/>
<accession>A0A1H2QHW5</accession>
<evidence type="ECO:0000313" key="1">
    <source>
        <dbReference type="EMBL" id="SDW06781.1"/>
    </source>
</evidence>
<dbReference type="Proteomes" id="UP000199488">
    <property type="component" value="Unassembled WGS sequence"/>
</dbReference>
<name>A0A1H2QHW5_9BACI</name>
<dbReference type="AlphaFoldDB" id="A0A1H2QHW5"/>
<organism evidence="1 2">
    <name type="scientific">Marinococcus luteus</name>
    <dbReference type="NCBI Taxonomy" id="1122204"/>
    <lineage>
        <taxon>Bacteria</taxon>
        <taxon>Bacillati</taxon>
        <taxon>Bacillota</taxon>
        <taxon>Bacilli</taxon>
        <taxon>Bacillales</taxon>
        <taxon>Bacillaceae</taxon>
        <taxon>Marinococcus</taxon>
    </lineage>
</organism>